<dbReference type="Pfam" id="PF00149">
    <property type="entry name" value="Metallophos"/>
    <property type="match status" value="1"/>
</dbReference>
<dbReference type="Gene3D" id="3.60.21.10">
    <property type="match status" value="1"/>
</dbReference>
<feature type="chain" id="PRO_5015021485" description="Purple acid phosphatase" evidence="3">
    <location>
        <begin position="26"/>
        <end position="466"/>
    </location>
</feature>
<evidence type="ECO:0000259" key="4">
    <source>
        <dbReference type="Pfam" id="PF00149"/>
    </source>
</evidence>
<dbReference type="InterPro" id="IPR015914">
    <property type="entry name" value="PAPs_N"/>
</dbReference>
<dbReference type="EMBL" id="IACF01006592">
    <property type="protein sequence ID" value="LAB72175.1"/>
    <property type="molecule type" value="mRNA"/>
</dbReference>
<evidence type="ECO:0000256" key="2">
    <source>
        <dbReference type="ARBA" id="ARBA00023180"/>
    </source>
</evidence>
<dbReference type="PANTHER" id="PTHR45867">
    <property type="entry name" value="PURPLE ACID PHOSPHATASE"/>
    <property type="match status" value="1"/>
</dbReference>
<proteinExistence type="evidence at transcript level"/>
<accession>A0A2P2IDT3</accession>
<dbReference type="Pfam" id="PF16656">
    <property type="entry name" value="Pur_ac_phosph_N"/>
    <property type="match status" value="1"/>
</dbReference>
<feature type="domain" description="Purple acid phosphatase N-terminal" evidence="6">
    <location>
        <begin position="52"/>
        <end position="145"/>
    </location>
</feature>
<dbReference type="InterPro" id="IPR025733">
    <property type="entry name" value="PAPs_C"/>
</dbReference>
<keyword evidence="2" id="KW-0325">Glycoprotein</keyword>
<dbReference type="InterPro" id="IPR029052">
    <property type="entry name" value="Metallo-depent_PP-like"/>
</dbReference>
<feature type="signal peptide" evidence="3">
    <location>
        <begin position="1"/>
        <end position="25"/>
    </location>
</feature>
<comment type="catalytic activity">
    <reaction evidence="3">
        <text>a phosphate monoester + H2O = an alcohol + phosphate</text>
        <dbReference type="Rhea" id="RHEA:15017"/>
        <dbReference type="ChEBI" id="CHEBI:15377"/>
        <dbReference type="ChEBI" id="CHEBI:30879"/>
        <dbReference type="ChEBI" id="CHEBI:43474"/>
        <dbReference type="ChEBI" id="CHEBI:67140"/>
        <dbReference type="EC" id="3.1.3.2"/>
    </reaction>
</comment>
<dbReference type="SUPFAM" id="SSF56300">
    <property type="entry name" value="Metallo-dependent phosphatases"/>
    <property type="match status" value="1"/>
</dbReference>
<dbReference type="GO" id="GO:0046872">
    <property type="term" value="F:metal ion binding"/>
    <property type="evidence" value="ECO:0007669"/>
    <property type="project" value="InterPro"/>
</dbReference>
<dbReference type="Pfam" id="PF14008">
    <property type="entry name" value="Metallophos_C"/>
    <property type="match status" value="1"/>
</dbReference>
<comment type="similarity">
    <text evidence="3">Belongs to the metallophosphoesterase superfamily. Purple acid phosphatase family.</text>
</comment>
<evidence type="ECO:0000256" key="1">
    <source>
        <dbReference type="ARBA" id="ARBA00022729"/>
    </source>
</evidence>
<protein>
    <recommendedName>
        <fullName evidence="3">Purple acid phosphatase</fullName>
        <ecNumber evidence="3">3.1.3.2</ecNumber>
    </recommendedName>
</protein>
<organism evidence="7">
    <name type="scientific">Hirondellea gigas</name>
    <dbReference type="NCBI Taxonomy" id="1518452"/>
    <lineage>
        <taxon>Eukaryota</taxon>
        <taxon>Metazoa</taxon>
        <taxon>Ecdysozoa</taxon>
        <taxon>Arthropoda</taxon>
        <taxon>Crustacea</taxon>
        <taxon>Multicrustacea</taxon>
        <taxon>Malacostraca</taxon>
        <taxon>Eumalacostraca</taxon>
        <taxon>Peracarida</taxon>
        <taxon>Amphipoda</taxon>
        <taxon>Amphilochidea</taxon>
        <taxon>Lysianassida</taxon>
        <taxon>Lysianassidira</taxon>
        <taxon>Lysianassoidea</taxon>
        <taxon>Lysianassidae</taxon>
        <taxon>Hirondellea</taxon>
    </lineage>
</organism>
<keyword evidence="1 3" id="KW-0732">Signal</keyword>
<evidence type="ECO:0000259" key="6">
    <source>
        <dbReference type="Pfam" id="PF16656"/>
    </source>
</evidence>
<evidence type="ECO:0000259" key="5">
    <source>
        <dbReference type="Pfam" id="PF14008"/>
    </source>
</evidence>
<evidence type="ECO:0000313" key="7">
    <source>
        <dbReference type="EMBL" id="LAB72175.1"/>
    </source>
</evidence>
<feature type="domain" description="Calcineurin-like phosphoesterase" evidence="4">
    <location>
        <begin position="155"/>
        <end position="362"/>
    </location>
</feature>
<keyword evidence="3" id="KW-0378">Hydrolase</keyword>
<reference evidence="7" key="1">
    <citation type="journal article" date="2018" name="Biosci. Biotechnol. Biochem.">
        <title>Polysaccharide hydrolase of the hadal zone amphipods Hirondellea gigas.</title>
        <authorList>
            <person name="Kobayashi H."/>
            <person name="Nagahama T."/>
            <person name="Arai W."/>
            <person name="Sasagawa Y."/>
            <person name="Umeda M."/>
            <person name="Hayashi T."/>
            <person name="Nikaido I."/>
            <person name="Watanabe H."/>
            <person name="Oguri K."/>
            <person name="Kitazato H."/>
            <person name="Fujioka K."/>
            <person name="Kido Y."/>
            <person name="Takami H."/>
        </authorList>
    </citation>
    <scope>NUCLEOTIDE SEQUENCE</scope>
    <source>
        <tissue evidence="7">Whole body</tissue>
    </source>
</reference>
<dbReference type="PANTHER" id="PTHR45867:SF3">
    <property type="entry name" value="ACID PHOSPHATASE TYPE 7"/>
    <property type="match status" value="1"/>
</dbReference>
<feature type="domain" description="Purple acid phosphatase C-terminal" evidence="5">
    <location>
        <begin position="386"/>
        <end position="448"/>
    </location>
</feature>
<dbReference type="EC" id="3.1.3.2" evidence="3"/>
<dbReference type="SUPFAM" id="SSF49363">
    <property type="entry name" value="Purple acid phosphatase, N-terminal domain"/>
    <property type="match status" value="1"/>
</dbReference>
<dbReference type="InterPro" id="IPR004843">
    <property type="entry name" value="Calcineurin-like_PHP"/>
</dbReference>
<dbReference type="GO" id="GO:0003993">
    <property type="term" value="F:acid phosphatase activity"/>
    <property type="evidence" value="ECO:0007669"/>
    <property type="project" value="UniProtKB-EC"/>
</dbReference>
<dbReference type="InterPro" id="IPR008963">
    <property type="entry name" value="Purple_acid_Pase-like_N"/>
</dbReference>
<name>A0A2P2IDT3_9CRUS</name>
<evidence type="ECO:0000256" key="3">
    <source>
        <dbReference type="RuleBase" id="RU361203"/>
    </source>
</evidence>
<sequence>MAFMLSSSLAVVLMSLLLLLPASQAMPSDSSEGQDVNFIEHLHAQWGIEWQPRHVHLAYGNISSEVVVTWSTLSEIVNATIEWGNQIFALNESCTGTSTLFTDGGELKAEQWIHRVKLTGLNPNTIFYYHVGGNSGWSAVFGFKTVPAGTEGWTLRLAFFGDMGVDNAHSLTRLQQEAHQGMYDLILHVGDLAYNLHTNNGTVGDTFMDQIEPIAAYVPYMTCPGNHEDTYDFSNYRNRFSMPNYEETESMYYSFNLGPVHFIAINTELYYFGPFQMKRLNDQYKWLIDDLKASTTEEAREERPWIILFGHRPMYCSTLDEDDCRNVNARTRVGIHGNMFALEPLLAEYGVDMAIWGHEHTYERLWPLYNYTVLNGTDQPYTNPRGPLHIISGSAGCIETPDHFIPRQPEWSAFHSRDYGYTRLMVLNKTHLHLEEVSDDQDGKVIDSVMLVREHHENFTQYITDP</sequence>
<dbReference type="AlphaFoldDB" id="A0A2P2IDT3"/>
<dbReference type="Gene3D" id="2.60.40.380">
    <property type="entry name" value="Purple acid phosphatase-like, N-terminal"/>
    <property type="match status" value="1"/>
</dbReference>
<dbReference type="CDD" id="cd00839">
    <property type="entry name" value="MPP_PAPs"/>
    <property type="match status" value="1"/>
</dbReference>
<dbReference type="InterPro" id="IPR041792">
    <property type="entry name" value="MPP_PAP"/>
</dbReference>